<feature type="signal peptide" evidence="1">
    <location>
        <begin position="1"/>
        <end position="30"/>
    </location>
</feature>
<dbReference type="EMBL" id="AP018448">
    <property type="protein sequence ID" value="BBC35711.1"/>
    <property type="molecule type" value="Genomic_DNA"/>
</dbReference>
<dbReference type="RefSeq" id="WP_286256058.1">
    <property type="nucleotide sequence ID" value="NZ_AP018448.1"/>
</dbReference>
<reference evidence="2 3" key="1">
    <citation type="journal article" date="2010" name="ChemBioChem">
        <title>Cloning and characterization of the biosynthetic gene cluster of 16-membered macrolide antibiotic FD-891: involvement of a dual functional cytochrome P450 monooxygenase catalyzing epoxidation and hydroxylation.</title>
        <authorList>
            <person name="Kudo F."/>
            <person name="Motegi A."/>
            <person name="Mizoue K."/>
            <person name="Eguchi T."/>
        </authorList>
    </citation>
    <scope>NUCLEOTIDE SEQUENCE [LARGE SCALE GENOMIC DNA]</scope>
    <source>
        <strain evidence="2 3">A-8890</strain>
    </source>
</reference>
<accession>A0ABM7FHG5</accession>
<organism evidence="2 3">
    <name type="scientific">Streptomyces graminofaciens</name>
    <dbReference type="NCBI Taxonomy" id="68212"/>
    <lineage>
        <taxon>Bacteria</taxon>
        <taxon>Bacillati</taxon>
        <taxon>Actinomycetota</taxon>
        <taxon>Actinomycetes</taxon>
        <taxon>Kitasatosporales</taxon>
        <taxon>Streptomycetaceae</taxon>
        <taxon>Streptomyces</taxon>
    </lineage>
</organism>
<evidence type="ECO:0000313" key="2">
    <source>
        <dbReference type="EMBL" id="BBC35711.1"/>
    </source>
</evidence>
<feature type="chain" id="PRO_5045078769" description="Peptidase inhibitor family I36" evidence="1">
    <location>
        <begin position="31"/>
        <end position="128"/>
    </location>
</feature>
<proteinExistence type="predicted"/>
<gene>
    <name evidence="2" type="ORF">SGFS_070050</name>
</gene>
<evidence type="ECO:0000256" key="1">
    <source>
        <dbReference type="SAM" id="SignalP"/>
    </source>
</evidence>
<keyword evidence="1" id="KW-0732">Signal</keyword>
<dbReference type="Gene3D" id="2.60.20.10">
    <property type="entry name" value="Crystallins"/>
    <property type="match status" value="1"/>
</dbReference>
<dbReference type="Proteomes" id="UP001321542">
    <property type="component" value="Chromosome"/>
</dbReference>
<keyword evidence="3" id="KW-1185">Reference proteome</keyword>
<evidence type="ECO:0008006" key="4">
    <source>
        <dbReference type="Google" id="ProtNLM"/>
    </source>
</evidence>
<name>A0ABM7FHG5_9ACTN</name>
<reference evidence="2 3" key="2">
    <citation type="journal article" date="2023" name="ChemBioChem">
        <title>Acyltransferase Domain Exchange between Two Independent Type I Polyketide Synthases in the Same Producer Strain of Macrolide Antibiotics.</title>
        <authorList>
            <person name="Kudo F."/>
            <person name="Kishikawa K."/>
            <person name="Tsuboi K."/>
            <person name="Kido T."/>
            <person name="Usui T."/>
            <person name="Hashimoto J."/>
            <person name="Shin-Ya K."/>
            <person name="Miyanaga A."/>
            <person name="Eguchi T."/>
        </authorList>
    </citation>
    <scope>NUCLEOTIDE SEQUENCE [LARGE SCALE GENOMIC DNA]</scope>
    <source>
        <strain evidence="2 3">A-8890</strain>
    </source>
</reference>
<dbReference type="InterPro" id="IPR011024">
    <property type="entry name" value="G_crystallin-like"/>
</dbReference>
<sequence>MTSKRSKLSRTLAAVAITACSLFSASSTVAAQAGAPAAWECGEWSFCIYSGAGGTGSRLEMRDGVYDLGGVGGGVLDNNVHSVKNISGDAWCLYDYMGYEGLLTRIQDSYTGPISASIGEKVTSVQAC</sequence>
<dbReference type="Pfam" id="PF03995">
    <property type="entry name" value="Inhibitor_I36"/>
    <property type="match status" value="1"/>
</dbReference>
<protein>
    <recommendedName>
        <fullName evidence="4">Peptidase inhibitor family I36</fullName>
    </recommendedName>
</protein>
<dbReference type="SUPFAM" id="SSF49695">
    <property type="entry name" value="gamma-Crystallin-like"/>
    <property type="match status" value="1"/>
</dbReference>
<evidence type="ECO:0000313" key="3">
    <source>
        <dbReference type="Proteomes" id="UP001321542"/>
    </source>
</evidence>